<keyword evidence="8" id="KW-0368">Histidine biosynthesis</keyword>
<evidence type="ECO:0000259" key="11">
    <source>
        <dbReference type="Pfam" id="PF00155"/>
    </source>
</evidence>
<protein>
    <submittedName>
        <fullName evidence="12">Histidinol-phosphate transaminase</fullName>
    </submittedName>
</protein>
<evidence type="ECO:0000256" key="10">
    <source>
        <dbReference type="RuleBase" id="RU003693"/>
    </source>
</evidence>
<comment type="cofactor">
    <cofactor evidence="1 10">
        <name>pyridoxal 5'-phosphate</name>
        <dbReference type="ChEBI" id="CHEBI:597326"/>
    </cofactor>
</comment>
<dbReference type="Gene3D" id="3.90.1150.10">
    <property type="entry name" value="Aspartate Aminotransferase, domain 1"/>
    <property type="match status" value="1"/>
</dbReference>
<dbReference type="EMBL" id="PEZT01000009">
    <property type="protein sequence ID" value="PIS09458.1"/>
    <property type="molecule type" value="Genomic_DNA"/>
</dbReference>
<reference evidence="13" key="1">
    <citation type="submission" date="2017-09" db="EMBL/GenBank/DDBJ databases">
        <title>Depth-based differentiation of microbial function through sediment-hosted aquifers and enrichment of novel symbionts in the deep terrestrial subsurface.</title>
        <authorList>
            <person name="Probst A.J."/>
            <person name="Ladd B."/>
            <person name="Jarett J.K."/>
            <person name="Geller-Mcgrath D.E."/>
            <person name="Sieber C.M.K."/>
            <person name="Emerson J.B."/>
            <person name="Anantharaman K."/>
            <person name="Thomas B.C."/>
            <person name="Malmstrom R."/>
            <person name="Stieglmeier M."/>
            <person name="Klingl A."/>
            <person name="Woyke T."/>
            <person name="Ryan C.M."/>
            <person name="Banfield J.F."/>
        </authorList>
    </citation>
    <scope>NUCLEOTIDE SEQUENCE [LARGE SCALE GENOMIC DNA]</scope>
</reference>
<dbReference type="CDD" id="cd00609">
    <property type="entry name" value="AAT_like"/>
    <property type="match status" value="1"/>
</dbReference>
<evidence type="ECO:0000313" key="12">
    <source>
        <dbReference type="EMBL" id="PIS09458.1"/>
    </source>
</evidence>
<dbReference type="InterPro" id="IPR015421">
    <property type="entry name" value="PyrdxlP-dep_Trfase_major"/>
</dbReference>
<dbReference type="GO" id="GO:0030170">
    <property type="term" value="F:pyridoxal phosphate binding"/>
    <property type="evidence" value="ECO:0007669"/>
    <property type="project" value="InterPro"/>
</dbReference>
<sequence>MNKTQLPSFRNLYAFGKKLPIDLSLSENPLGCSPKVSRVLEQLTQADFFDYPDPDCNQLKKAIAKRFQIKVECIFVANGSEAIIKLLPQVLLKPGDKVIIPKLTFPMFDVASKMSRGKVISSEMTPNFDIDLDDVKSKIDKNTKLIFLCNPNNPTGRVISKKKIVDFVQSTKAIVVVDEANIEFGGKTVIREVNRLKNLIVLRTFSKAFGLAGFRIGFCVASKEIIQLLEQASQPFPVSTIAEKVALMAFKDTKFIKKTREFMNGERNFLSRELEKRSFKVIKSQANNLLVKVSSPSSKFIDKLNEKGVSVVNGSFFNLEKASFIRVSPRLRKTNKKFIEVIDKILAK</sequence>
<keyword evidence="7 10" id="KW-0663">Pyridoxal phosphate</keyword>
<evidence type="ECO:0000313" key="13">
    <source>
        <dbReference type="Proteomes" id="UP000230093"/>
    </source>
</evidence>
<dbReference type="GO" id="GO:0000105">
    <property type="term" value="P:L-histidine biosynthetic process"/>
    <property type="evidence" value="ECO:0007669"/>
    <property type="project" value="UniProtKB-KW"/>
</dbReference>
<dbReference type="PROSITE" id="PS00599">
    <property type="entry name" value="AA_TRANSFER_CLASS_2"/>
    <property type="match status" value="1"/>
</dbReference>
<evidence type="ECO:0000256" key="5">
    <source>
        <dbReference type="ARBA" id="ARBA00022605"/>
    </source>
</evidence>
<keyword evidence="5" id="KW-0028">Amino-acid biosynthesis</keyword>
<dbReference type="PANTHER" id="PTHR42885">
    <property type="entry name" value="HISTIDINOL-PHOSPHATE AMINOTRANSFERASE-RELATED"/>
    <property type="match status" value="1"/>
</dbReference>
<evidence type="ECO:0000256" key="6">
    <source>
        <dbReference type="ARBA" id="ARBA00022679"/>
    </source>
</evidence>
<evidence type="ECO:0000256" key="8">
    <source>
        <dbReference type="ARBA" id="ARBA00023102"/>
    </source>
</evidence>
<evidence type="ECO:0000256" key="2">
    <source>
        <dbReference type="ARBA" id="ARBA00007970"/>
    </source>
</evidence>
<evidence type="ECO:0000256" key="1">
    <source>
        <dbReference type="ARBA" id="ARBA00001933"/>
    </source>
</evidence>
<keyword evidence="6" id="KW-0808">Transferase</keyword>
<comment type="subunit">
    <text evidence="3">Homodimer.</text>
</comment>
<proteinExistence type="inferred from homology"/>
<evidence type="ECO:0000256" key="9">
    <source>
        <dbReference type="ARBA" id="ARBA00029440"/>
    </source>
</evidence>
<organism evidence="12 13">
    <name type="scientific">Candidatus Beckwithbacteria bacterium CG10_big_fil_rev_8_21_14_0_10_34_10</name>
    <dbReference type="NCBI Taxonomy" id="1974495"/>
    <lineage>
        <taxon>Bacteria</taxon>
        <taxon>Candidatus Beckwithiibacteriota</taxon>
    </lineage>
</organism>
<dbReference type="AlphaFoldDB" id="A0A2H0WC01"/>
<dbReference type="PANTHER" id="PTHR42885:SF2">
    <property type="entry name" value="HISTIDINOL-PHOSPHATE AMINOTRANSFERASE"/>
    <property type="match status" value="1"/>
</dbReference>
<feature type="domain" description="Aminotransferase class I/classII large" evidence="11">
    <location>
        <begin position="21"/>
        <end position="342"/>
    </location>
</feature>
<dbReference type="Proteomes" id="UP000230093">
    <property type="component" value="Unassembled WGS sequence"/>
</dbReference>
<evidence type="ECO:0000256" key="7">
    <source>
        <dbReference type="ARBA" id="ARBA00022898"/>
    </source>
</evidence>
<dbReference type="InterPro" id="IPR005861">
    <property type="entry name" value="HisP_aminotrans"/>
</dbReference>
<dbReference type="SUPFAM" id="SSF53383">
    <property type="entry name" value="PLP-dependent transferases"/>
    <property type="match status" value="1"/>
</dbReference>
<comment type="caution">
    <text evidence="12">The sequence shown here is derived from an EMBL/GenBank/DDBJ whole genome shotgun (WGS) entry which is preliminary data.</text>
</comment>
<dbReference type="GO" id="GO:0004400">
    <property type="term" value="F:histidinol-phosphate transaminase activity"/>
    <property type="evidence" value="ECO:0007669"/>
    <property type="project" value="InterPro"/>
</dbReference>
<gene>
    <name evidence="12" type="primary">hisC</name>
    <name evidence="12" type="ORF">COT75_01510</name>
</gene>
<comment type="pathway">
    <text evidence="9">Amino-acid biosynthesis.</text>
</comment>
<comment type="similarity">
    <text evidence="2">Belongs to the class-II pyridoxal-phosphate-dependent aminotransferase family. Histidinol-phosphate aminotransferase subfamily.</text>
</comment>
<keyword evidence="4" id="KW-0032">Aminotransferase</keyword>
<name>A0A2H0WC01_9BACT</name>
<dbReference type="InterPro" id="IPR015424">
    <property type="entry name" value="PyrdxlP-dep_Trfase"/>
</dbReference>
<evidence type="ECO:0000256" key="4">
    <source>
        <dbReference type="ARBA" id="ARBA00022576"/>
    </source>
</evidence>
<dbReference type="InterPro" id="IPR004839">
    <property type="entry name" value="Aminotransferase_I/II_large"/>
</dbReference>
<accession>A0A2H0WC01</accession>
<dbReference type="InterPro" id="IPR001917">
    <property type="entry name" value="Aminotrans_II_pyridoxalP_BS"/>
</dbReference>
<dbReference type="Pfam" id="PF00155">
    <property type="entry name" value="Aminotran_1_2"/>
    <property type="match status" value="1"/>
</dbReference>
<dbReference type="NCBIfam" id="TIGR01141">
    <property type="entry name" value="hisC"/>
    <property type="match status" value="1"/>
</dbReference>
<evidence type="ECO:0000256" key="3">
    <source>
        <dbReference type="ARBA" id="ARBA00011738"/>
    </source>
</evidence>
<dbReference type="InterPro" id="IPR015422">
    <property type="entry name" value="PyrdxlP-dep_Trfase_small"/>
</dbReference>
<dbReference type="Gene3D" id="3.40.640.10">
    <property type="entry name" value="Type I PLP-dependent aspartate aminotransferase-like (Major domain)"/>
    <property type="match status" value="1"/>
</dbReference>